<feature type="domain" description="OmpA-like" evidence="5">
    <location>
        <begin position="46"/>
        <end position="162"/>
    </location>
</feature>
<dbReference type="PROSITE" id="PS51123">
    <property type="entry name" value="OMPA_2"/>
    <property type="match status" value="1"/>
</dbReference>
<dbReference type="PRINTS" id="PR01021">
    <property type="entry name" value="OMPADOMAIN"/>
</dbReference>
<dbReference type="PROSITE" id="PS51257">
    <property type="entry name" value="PROKAR_LIPOPROTEIN"/>
    <property type="match status" value="1"/>
</dbReference>
<dbReference type="InterPro" id="IPR006664">
    <property type="entry name" value="OMP_bac"/>
</dbReference>
<dbReference type="InterPro" id="IPR036737">
    <property type="entry name" value="OmpA-like_sf"/>
</dbReference>
<dbReference type="Pfam" id="PF00691">
    <property type="entry name" value="OmpA"/>
    <property type="match status" value="1"/>
</dbReference>
<gene>
    <name evidence="6" type="ORF">ABHN84_05570</name>
</gene>
<evidence type="ECO:0000259" key="5">
    <source>
        <dbReference type="PROSITE" id="PS51123"/>
    </source>
</evidence>
<proteinExistence type="predicted"/>
<evidence type="ECO:0000256" key="4">
    <source>
        <dbReference type="SAM" id="SignalP"/>
    </source>
</evidence>
<dbReference type="EMBL" id="JBDPZN010000002">
    <property type="protein sequence ID" value="MEO3681762.1"/>
    <property type="molecule type" value="Genomic_DNA"/>
</dbReference>
<reference evidence="6 7" key="1">
    <citation type="submission" date="2024-05" db="EMBL/GenBank/DDBJ databases">
        <title>Genome sequencing of Marine Estuary Bacteria, Shewanella vesiculosa and S. baltica, and Pseudomonas syringae.</title>
        <authorList>
            <person name="Gurung A."/>
            <person name="Maclea K.S."/>
        </authorList>
    </citation>
    <scope>NUCLEOTIDE SEQUENCE [LARGE SCALE GENOMIC DNA]</scope>
    <source>
        <strain evidence="6 7">1A</strain>
    </source>
</reference>
<dbReference type="SUPFAM" id="SSF103088">
    <property type="entry name" value="OmpA-like"/>
    <property type="match status" value="1"/>
</dbReference>
<evidence type="ECO:0000256" key="2">
    <source>
        <dbReference type="ARBA" id="ARBA00023136"/>
    </source>
</evidence>
<feature type="chain" id="PRO_5046749342" evidence="4">
    <location>
        <begin position="22"/>
        <end position="163"/>
    </location>
</feature>
<keyword evidence="4" id="KW-0732">Signal</keyword>
<accession>A0ABV0FLS4</accession>
<evidence type="ECO:0000256" key="1">
    <source>
        <dbReference type="ARBA" id="ARBA00004370"/>
    </source>
</evidence>
<dbReference type="InterPro" id="IPR006665">
    <property type="entry name" value="OmpA-like"/>
</dbReference>
<comment type="caution">
    <text evidence="6">The sequence shown here is derived from an EMBL/GenBank/DDBJ whole genome shotgun (WGS) entry which is preliminary data.</text>
</comment>
<dbReference type="Gene3D" id="3.30.1330.60">
    <property type="entry name" value="OmpA-like domain"/>
    <property type="match status" value="1"/>
</dbReference>
<evidence type="ECO:0000313" key="6">
    <source>
        <dbReference type="EMBL" id="MEO3681762.1"/>
    </source>
</evidence>
<dbReference type="GeneID" id="90568757"/>
<sequence length="163" mass="18016">MRPINLSLAGVVLLALTGCQSAPVTVSEPIKTFSISPECIEYTLQTDDEMIVGFRPVYFELNSDKSYSKLDAHMSCVATYLANHVDKELNIQGLTDDKGTIKYNKALAQRRADGIVEYLVSLGASYDQLVSSTKIIEDNGVRLTSSERSKTRRVDFIITDKSS</sequence>
<keyword evidence="2 3" id="KW-0472">Membrane</keyword>
<dbReference type="Proteomes" id="UP001477278">
    <property type="component" value="Unassembled WGS sequence"/>
</dbReference>
<evidence type="ECO:0000313" key="7">
    <source>
        <dbReference type="Proteomes" id="UP001477278"/>
    </source>
</evidence>
<organism evidence="6 7">
    <name type="scientific">Shewanella vesiculosa</name>
    <dbReference type="NCBI Taxonomy" id="518738"/>
    <lineage>
        <taxon>Bacteria</taxon>
        <taxon>Pseudomonadati</taxon>
        <taxon>Pseudomonadota</taxon>
        <taxon>Gammaproteobacteria</taxon>
        <taxon>Alteromonadales</taxon>
        <taxon>Shewanellaceae</taxon>
        <taxon>Shewanella</taxon>
    </lineage>
</organism>
<name>A0ABV0FLS4_9GAMM</name>
<keyword evidence="7" id="KW-1185">Reference proteome</keyword>
<feature type="signal peptide" evidence="4">
    <location>
        <begin position="1"/>
        <end position="21"/>
    </location>
</feature>
<comment type="subcellular location">
    <subcellularLocation>
        <location evidence="1">Membrane</location>
    </subcellularLocation>
</comment>
<dbReference type="RefSeq" id="WP_182697086.1">
    <property type="nucleotide sequence ID" value="NZ_JAACRJ010000001.1"/>
</dbReference>
<protein>
    <submittedName>
        <fullName evidence="6">OmpA family protein</fullName>
    </submittedName>
</protein>
<evidence type="ECO:0000256" key="3">
    <source>
        <dbReference type="PROSITE-ProRule" id="PRU00473"/>
    </source>
</evidence>
<dbReference type="CDD" id="cd07185">
    <property type="entry name" value="OmpA_C-like"/>
    <property type="match status" value="1"/>
</dbReference>